<dbReference type="AlphaFoldDB" id="A0A4W2BUQ1"/>
<dbReference type="InterPro" id="IPR017871">
    <property type="entry name" value="ABC_transporter-like_CS"/>
</dbReference>
<keyword evidence="12 22" id="KW-1133">Transmembrane helix</keyword>
<evidence type="ECO:0000256" key="2">
    <source>
        <dbReference type="ARBA" id="ARBA00004424"/>
    </source>
</evidence>
<feature type="transmembrane region" description="Helical" evidence="22">
    <location>
        <begin position="404"/>
        <end position="428"/>
    </location>
</feature>
<keyword evidence="25" id="KW-1185">Reference proteome</keyword>
<keyword evidence="15" id="KW-0325">Glycoprotein</keyword>
<dbReference type="Ensembl" id="ENSBIXT00000008926.1">
    <property type="protein sequence ID" value="ENSBIXP00000003906.1"/>
    <property type="gene ID" value="ENSBIXG00000010296.1"/>
</dbReference>
<dbReference type="STRING" id="30522.A0A4W2BUQ1"/>
<keyword evidence="8" id="KW-0547">Nucleotide-binding</keyword>
<comment type="catalytic activity">
    <reaction evidence="17">
        <text>cholesterol(in) + ATP + H2O = cholesterol(out) + ADP + phosphate + H(+)</text>
        <dbReference type="Rhea" id="RHEA:39051"/>
        <dbReference type="ChEBI" id="CHEBI:15377"/>
        <dbReference type="ChEBI" id="CHEBI:15378"/>
        <dbReference type="ChEBI" id="CHEBI:16113"/>
        <dbReference type="ChEBI" id="CHEBI:30616"/>
        <dbReference type="ChEBI" id="CHEBI:43474"/>
        <dbReference type="ChEBI" id="CHEBI:456216"/>
    </reaction>
    <physiologicalReaction direction="left-to-right" evidence="17">
        <dbReference type="Rhea" id="RHEA:39052"/>
    </physiologicalReaction>
</comment>
<dbReference type="GO" id="GO:0042632">
    <property type="term" value="P:cholesterol homeostasis"/>
    <property type="evidence" value="ECO:0007669"/>
    <property type="project" value="TreeGrafter"/>
</dbReference>
<dbReference type="GO" id="GO:0005524">
    <property type="term" value="F:ATP binding"/>
    <property type="evidence" value="ECO:0007669"/>
    <property type="project" value="UniProtKB-KW"/>
</dbReference>
<dbReference type="FunFam" id="3.40.50.300:FF:001069">
    <property type="entry name" value="ATP-binding cassette, sub-family G (WHITE), member 5"/>
    <property type="match status" value="1"/>
</dbReference>
<comment type="cofactor">
    <cofactor evidence="1">
        <name>Mg(2+)</name>
        <dbReference type="ChEBI" id="CHEBI:18420"/>
    </cofactor>
</comment>
<name>A0A4W2BUQ1_BOBOX</name>
<evidence type="ECO:0000256" key="4">
    <source>
        <dbReference type="ARBA" id="ARBA00022448"/>
    </source>
</evidence>
<evidence type="ECO:0000256" key="1">
    <source>
        <dbReference type="ARBA" id="ARBA00001946"/>
    </source>
</evidence>
<evidence type="ECO:0000256" key="22">
    <source>
        <dbReference type="SAM" id="Phobius"/>
    </source>
</evidence>
<dbReference type="CDD" id="cd03234">
    <property type="entry name" value="ABCG_White"/>
    <property type="match status" value="1"/>
</dbReference>
<evidence type="ECO:0000256" key="21">
    <source>
        <dbReference type="ARBA" id="ARBA00075115"/>
    </source>
</evidence>
<evidence type="ECO:0000256" key="17">
    <source>
        <dbReference type="ARBA" id="ARBA00050894"/>
    </source>
</evidence>
<dbReference type="PANTHER" id="PTHR48041">
    <property type="entry name" value="ABC TRANSPORTER G FAMILY MEMBER 28"/>
    <property type="match status" value="1"/>
</dbReference>
<protein>
    <recommendedName>
        <fullName evidence="20">ATP-binding cassette sub-family G member 5</fullName>
    </recommendedName>
    <alternativeName>
        <fullName evidence="21">Sterolin-1</fullName>
    </alternativeName>
</protein>
<keyword evidence="13" id="KW-0445">Lipid transport</keyword>
<dbReference type="SUPFAM" id="SSF52540">
    <property type="entry name" value="P-loop containing nucleoside triphosphate hydrolases"/>
    <property type="match status" value="1"/>
</dbReference>
<dbReference type="PROSITE" id="PS00211">
    <property type="entry name" value="ABC_TRANSPORTER_1"/>
    <property type="match status" value="1"/>
</dbReference>
<comment type="subcellular location">
    <subcellularLocation>
        <location evidence="2">Apical cell membrane</location>
        <topology evidence="2">Multi-pass membrane protein</topology>
    </subcellularLocation>
</comment>
<evidence type="ECO:0000256" key="5">
    <source>
        <dbReference type="ARBA" id="ARBA00022475"/>
    </source>
</evidence>
<dbReference type="GO" id="GO:0016887">
    <property type="term" value="F:ATP hydrolysis activity"/>
    <property type="evidence" value="ECO:0007669"/>
    <property type="project" value="InterPro"/>
</dbReference>
<dbReference type="GO" id="GO:0016324">
    <property type="term" value="C:apical plasma membrane"/>
    <property type="evidence" value="ECO:0007669"/>
    <property type="project" value="UniProtKB-SubCell"/>
</dbReference>
<proteinExistence type="inferred from homology"/>
<keyword evidence="9" id="KW-0067">ATP-binding</keyword>
<dbReference type="InterPro" id="IPR003593">
    <property type="entry name" value="AAA+_ATPase"/>
</dbReference>
<comment type="similarity">
    <text evidence="3">Belongs to the ABC transporter superfamily. ABCG family. Eye pigment precursor importer (TC 3.A.1.204) subfamily.</text>
</comment>
<feature type="transmembrane region" description="Helical" evidence="22">
    <location>
        <begin position="593"/>
        <end position="612"/>
    </location>
</feature>
<evidence type="ECO:0000256" key="19">
    <source>
        <dbReference type="ARBA" id="ARBA00065141"/>
    </source>
</evidence>
<keyword evidence="5" id="KW-1003">Cell membrane</keyword>
<keyword evidence="11" id="KW-1278">Translocase</keyword>
<dbReference type="GO" id="GO:0140359">
    <property type="term" value="F:ABC-type transporter activity"/>
    <property type="evidence" value="ECO:0007669"/>
    <property type="project" value="InterPro"/>
</dbReference>
<evidence type="ECO:0000256" key="9">
    <source>
        <dbReference type="ARBA" id="ARBA00022840"/>
    </source>
</evidence>
<dbReference type="InterPro" id="IPR027417">
    <property type="entry name" value="P-loop_NTPase"/>
</dbReference>
<dbReference type="PROSITE" id="PS50893">
    <property type="entry name" value="ABC_TRANSPORTER_2"/>
    <property type="match status" value="1"/>
</dbReference>
<dbReference type="Gene3D" id="3.40.50.300">
    <property type="entry name" value="P-loop containing nucleotide triphosphate hydrolases"/>
    <property type="match status" value="1"/>
</dbReference>
<reference evidence="24" key="2">
    <citation type="submission" date="2025-08" db="UniProtKB">
        <authorList>
            <consortium name="Ensembl"/>
        </authorList>
    </citation>
    <scope>IDENTIFICATION</scope>
</reference>
<dbReference type="Proteomes" id="UP000314981">
    <property type="component" value="Unassembled WGS sequence"/>
</dbReference>
<comment type="function">
    <text evidence="18">ABCG5 and ABCG8 form an obligate heterodimer that mediates Mg(2+)- and ATP-dependent sterol transport across the cell membrane. Plays an essential role in the selective transport of dietary plant sterols and cholesterol in and out of the enterocytes and in the selective sterol excretion by the liver into bile. Required for normal sterol homeostasis. The heterodimer with ABCG8 has ATPase activity.</text>
</comment>
<reference evidence="24" key="3">
    <citation type="submission" date="2025-09" db="UniProtKB">
        <authorList>
            <consortium name="Ensembl"/>
        </authorList>
    </citation>
    <scope>IDENTIFICATION</scope>
</reference>
<dbReference type="Pfam" id="PF01061">
    <property type="entry name" value="ABC2_membrane"/>
    <property type="match status" value="1"/>
</dbReference>
<accession>A0A4W2BUQ1</accession>
<evidence type="ECO:0000256" key="14">
    <source>
        <dbReference type="ARBA" id="ARBA00023136"/>
    </source>
</evidence>
<dbReference type="InterPro" id="IPR013525">
    <property type="entry name" value="ABC2_TM"/>
</dbReference>
<evidence type="ECO:0000256" key="12">
    <source>
        <dbReference type="ARBA" id="ARBA00022989"/>
    </source>
</evidence>
<keyword evidence="7" id="KW-0479">Metal-binding</keyword>
<sequence length="619" mass="69688">MGELPFLTLGESSELQVNRSSQCSLEEVPAKPRHSLGIFHASYSVSHHVGPWWDIASRRQKWTRQILKDVSLYVESGQIMCILGSSGSGKTTLLDAMSGRLRRTGTLLGEVFVNGQELHREQFQDCFSYVLQSDTLLSNLTVRETLNYTALLAIRRGSQSFFQKKVEAVMTELSLSHVADQLIGNYSFGGISHGERRRVSIAAQLLQDPKVMLFDEPTTGLDCMTANQIVVLLAELARRDRIVILTIHQPRSELFQLFDKIAILSCGELVFCGTPVEMLDFFSGCVDLTSVDTQSKEREIETYRRVQMIEVAYRESAMYHKTMEAIERTKHLKTLPKIPFKTRDSPGALSKLCVLLRRVMRNLLRNKLAVTMRLTQNLIMGLFIIFFLLRLGKDVLKGAVQDRVGLLYQFVGAMPYTGMLNAVTLFPVLRAVSDQESQDGLYHKWQMLLAYMLHVLPFSVTATLVCCSDSGLIPEAARFAYFSVALLAPHLIGEFLSLRGGLLSIAGFFFLSFCLFLRNIQEMPIPFKILGYFTFQKYCSEILVVNEFYGQNFTCGNSNASVSANPMCTITQGAQFIERNCPGATSRFTANFLILYSFIPALVILGIIVFKIRDYLISR</sequence>
<evidence type="ECO:0000256" key="7">
    <source>
        <dbReference type="ARBA" id="ARBA00022723"/>
    </source>
</evidence>
<organism evidence="24 25">
    <name type="scientific">Bos indicus x Bos taurus</name>
    <name type="common">Hybrid cattle</name>
    <dbReference type="NCBI Taxonomy" id="30522"/>
    <lineage>
        <taxon>Eukaryota</taxon>
        <taxon>Metazoa</taxon>
        <taxon>Chordata</taxon>
        <taxon>Craniata</taxon>
        <taxon>Vertebrata</taxon>
        <taxon>Euteleostomi</taxon>
        <taxon>Mammalia</taxon>
        <taxon>Eutheria</taxon>
        <taxon>Laurasiatheria</taxon>
        <taxon>Artiodactyla</taxon>
        <taxon>Ruminantia</taxon>
        <taxon>Pecora</taxon>
        <taxon>Bovidae</taxon>
        <taxon>Bovinae</taxon>
        <taxon>Bos</taxon>
    </lineage>
</organism>
<dbReference type="GO" id="GO:0046872">
    <property type="term" value="F:metal ion binding"/>
    <property type="evidence" value="ECO:0007669"/>
    <property type="project" value="UniProtKB-KW"/>
</dbReference>
<evidence type="ECO:0000256" key="15">
    <source>
        <dbReference type="ARBA" id="ARBA00023180"/>
    </source>
</evidence>
<comment type="catalytic activity">
    <reaction evidence="16">
        <text>sitosterol(in) + ATP + H2O = sitosterol(out) + ADP + phosphate + H(+)</text>
        <dbReference type="Rhea" id="RHEA:39103"/>
        <dbReference type="ChEBI" id="CHEBI:15377"/>
        <dbReference type="ChEBI" id="CHEBI:15378"/>
        <dbReference type="ChEBI" id="CHEBI:27693"/>
        <dbReference type="ChEBI" id="CHEBI:30616"/>
        <dbReference type="ChEBI" id="CHEBI:43474"/>
        <dbReference type="ChEBI" id="CHEBI:456216"/>
    </reaction>
    <physiologicalReaction direction="left-to-right" evidence="16">
        <dbReference type="Rhea" id="RHEA:39104"/>
    </physiologicalReaction>
</comment>
<dbReference type="SMART" id="SM00382">
    <property type="entry name" value="AAA"/>
    <property type="match status" value="1"/>
</dbReference>
<evidence type="ECO:0000313" key="25">
    <source>
        <dbReference type="Proteomes" id="UP000314981"/>
    </source>
</evidence>
<keyword evidence="10" id="KW-0460">Magnesium</keyword>
<evidence type="ECO:0000256" key="20">
    <source>
        <dbReference type="ARBA" id="ARBA00073172"/>
    </source>
</evidence>
<evidence type="ECO:0000256" key="11">
    <source>
        <dbReference type="ARBA" id="ARBA00022967"/>
    </source>
</evidence>
<evidence type="ECO:0000256" key="3">
    <source>
        <dbReference type="ARBA" id="ARBA00005814"/>
    </source>
</evidence>
<keyword evidence="14 22" id="KW-0472">Membrane</keyword>
<dbReference type="InterPro" id="IPR050352">
    <property type="entry name" value="ABCG_transporters"/>
</dbReference>
<dbReference type="PANTHER" id="PTHR48041:SF113">
    <property type="entry name" value="ATP-BINDING CASSETTE SUB-FAMILY G MEMBER 5"/>
    <property type="match status" value="1"/>
</dbReference>
<evidence type="ECO:0000256" key="8">
    <source>
        <dbReference type="ARBA" id="ARBA00022741"/>
    </source>
</evidence>
<evidence type="ECO:0000313" key="24">
    <source>
        <dbReference type="Ensembl" id="ENSBIXP00000003906.1"/>
    </source>
</evidence>
<feature type="transmembrane region" description="Helical" evidence="22">
    <location>
        <begin position="502"/>
        <end position="520"/>
    </location>
</feature>
<feature type="transmembrane region" description="Helical" evidence="22">
    <location>
        <begin position="374"/>
        <end position="392"/>
    </location>
</feature>
<evidence type="ECO:0000259" key="23">
    <source>
        <dbReference type="PROSITE" id="PS50893"/>
    </source>
</evidence>
<dbReference type="GO" id="GO:0033344">
    <property type="term" value="P:cholesterol efflux"/>
    <property type="evidence" value="ECO:0007669"/>
    <property type="project" value="TreeGrafter"/>
</dbReference>
<feature type="domain" description="ABC transporter" evidence="23">
    <location>
        <begin position="50"/>
        <end position="291"/>
    </location>
</feature>
<evidence type="ECO:0000256" key="6">
    <source>
        <dbReference type="ARBA" id="ARBA00022692"/>
    </source>
</evidence>
<dbReference type="OMA" id="VFSHIGM"/>
<dbReference type="GO" id="GO:0043190">
    <property type="term" value="C:ATP-binding cassette (ABC) transporter complex"/>
    <property type="evidence" value="ECO:0007669"/>
    <property type="project" value="TreeGrafter"/>
</dbReference>
<evidence type="ECO:0000256" key="13">
    <source>
        <dbReference type="ARBA" id="ARBA00023055"/>
    </source>
</evidence>
<dbReference type="InterPro" id="IPR003439">
    <property type="entry name" value="ABC_transporter-like_ATP-bd"/>
</dbReference>
<reference evidence="25" key="1">
    <citation type="submission" date="2018-11" db="EMBL/GenBank/DDBJ databases">
        <title>Haplotype-resolved cattle genomes.</title>
        <authorList>
            <person name="Low W.Y."/>
            <person name="Tearle R."/>
            <person name="Bickhart D.M."/>
            <person name="Rosen B.D."/>
            <person name="Koren S."/>
            <person name="Rhie A."/>
            <person name="Hiendleder S."/>
            <person name="Phillippy A.M."/>
            <person name="Smith T.P.L."/>
            <person name="Williams J.L."/>
        </authorList>
    </citation>
    <scope>NUCLEOTIDE SEQUENCE [LARGE SCALE GENOMIC DNA]</scope>
</reference>
<keyword evidence="4" id="KW-0813">Transport</keyword>
<dbReference type="Pfam" id="PF00005">
    <property type="entry name" value="ABC_tran"/>
    <property type="match status" value="1"/>
</dbReference>
<evidence type="ECO:0000256" key="10">
    <source>
        <dbReference type="ARBA" id="ARBA00022842"/>
    </source>
</evidence>
<keyword evidence="6 22" id="KW-0812">Transmembrane</keyword>
<evidence type="ECO:0000256" key="18">
    <source>
        <dbReference type="ARBA" id="ARBA00060270"/>
    </source>
</evidence>
<evidence type="ECO:0000256" key="16">
    <source>
        <dbReference type="ARBA" id="ARBA00050781"/>
    </source>
</evidence>
<comment type="subunit">
    <text evidence="19">Heterodimer with ABCG8.</text>
</comment>